<dbReference type="EMBL" id="JASCZI010212136">
    <property type="protein sequence ID" value="MED6198499.1"/>
    <property type="molecule type" value="Genomic_DNA"/>
</dbReference>
<dbReference type="SUPFAM" id="SSF48239">
    <property type="entry name" value="Terpenoid cyclases/Protein prenyltransferases"/>
    <property type="match status" value="1"/>
</dbReference>
<dbReference type="PANTHER" id="PTHR31225">
    <property type="entry name" value="OS04G0344100 PROTEIN-RELATED"/>
    <property type="match status" value="1"/>
</dbReference>
<gene>
    <name evidence="6" type="ORF">PIB30_066827</name>
</gene>
<keyword evidence="7" id="KW-1185">Reference proteome</keyword>
<evidence type="ECO:0008006" key="8">
    <source>
        <dbReference type="Google" id="ProtNLM"/>
    </source>
</evidence>
<comment type="caution">
    <text evidence="6">The sequence shown here is derived from an EMBL/GenBank/DDBJ whole genome shotgun (WGS) entry which is preliminary data.</text>
</comment>
<dbReference type="PANTHER" id="PTHR31225:SF241">
    <property type="entry name" value="TERPENE SYNTHASE FAMILY, METAL-BINDING DOMAIN PROTEIN"/>
    <property type="match status" value="1"/>
</dbReference>
<dbReference type="InterPro" id="IPR001906">
    <property type="entry name" value="Terpene_synth_N"/>
</dbReference>
<dbReference type="Pfam" id="PF03936">
    <property type="entry name" value="Terpene_synth_C"/>
    <property type="match status" value="1"/>
</dbReference>
<dbReference type="InterPro" id="IPR034741">
    <property type="entry name" value="Terpene_cyclase-like_1_C"/>
</dbReference>
<proteinExistence type="predicted"/>
<dbReference type="InterPro" id="IPR050148">
    <property type="entry name" value="Terpene_synthase-like"/>
</dbReference>
<dbReference type="InterPro" id="IPR008930">
    <property type="entry name" value="Terpenoid_cyclase/PrenylTrfase"/>
</dbReference>
<reference evidence="6 7" key="1">
    <citation type="journal article" date="2023" name="Plants (Basel)">
        <title>Bridging the Gap: Combining Genomics and Transcriptomics Approaches to Understand Stylosanthes scabra, an Orphan Legume from the Brazilian Caatinga.</title>
        <authorList>
            <person name="Ferreira-Neto J.R.C."/>
            <person name="da Silva M.D."/>
            <person name="Binneck E."/>
            <person name="de Melo N.F."/>
            <person name="da Silva R.H."/>
            <person name="de Melo A.L.T.M."/>
            <person name="Pandolfi V."/>
            <person name="Bustamante F.O."/>
            <person name="Brasileiro-Vidal A.C."/>
            <person name="Benko-Iseppon A.M."/>
        </authorList>
    </citation>
    <scope>NUCLEOTIDE SEQUENCE [LARGE SCALE GENOMIC DNA]</scope>
    <source>
        <tissue evidence="6">Leaves</tissue>
    </source>
</reference>
<evidence type="ECO:0000259" key="4">
    <source>
        <dbReference type="Pfam" id="PF01397"/>
    </source>
</evidence>
<feature type="domain" description="Terpene synthase N-terminal" evidence="4">
    <location>
        <begin position="1"/>
        <end position="48"/>
    </location>
</feature>
<comment type="cofactor">
    <cofactor evidence="1">
        <name>Mg(2+)</name>
        <dbReference type="ChEBI" id="CHEBI:18420"/>
    </cofactor>
</comment>
<feature type="domain" description="Terpene synthase metal-binding" evidence="5">
    <location>
        <begin position="106"/>
        <end position="305"/>
    </location>
</feature>
<dbReference type="InterPro" id="IPR008949">
    <property type="entry name" value="Isoprenoid_synthase_dom_sf"/>
</dbReference>
<evidence type="ECO:0000256" key="3">
    <source>
        <dbReference type="ARBA" id="ARBA00022842"/>
    </source>
</evidence>
<dbReference type="Gene3D" id="1.10.600.10">
    <property type="entry name" value="Farnesyl Diphosphate Synthase"/>
    <property type="match status" value="1"/>
</dbReference>
<evidence type="ECO:0000256" key="2">
    <source>
        <dbReference type="ARBA" id="ARBA00022723"/>
    </source>
</evidence>
<dbReference type="SFLD" id="SFLDG01019">
    <property type="entry name" value="Terpene_Cyclase_Like_1_C_Termi"/>
    <property type="match status" value="1"/>
</dbReference>
<evidence type="ECO:0000256" key="1">
    <source>
        <dbReference type="ARBA" id="ARBA00001946"/>
    </source>
</evidence>
<evidence type="ECO:0000313" key="6">
    <source>
        <dbReference type="EMBL" id="MED6198499.1"/>
    </source>
</evidence>
<keyword evidence="3" id="KW-0460">Magnesium</keyword>
<dbReference type="InterPro" id="IPR036965">
    <property type="entry name" value="Terpene_synth_N_sf"/>
</dbReference>
<evidence type="ECO:0000313" key="7">
    <source>
        <dbReference type="Proteomes" id="UP001341840"/>
    </source>
</evidence>
<dbReference type="Proteomes" id="UP001341840">
    <property type="component" value="Unassembled WGS sequence"/>
</dbReference>
<accession>A0ABU6XKB1</accession>
<dbReference type="SFLD" id="SFLDS00005">
    <property type="entry name" value="Isoprenoid_Synthase_Type_I"/>
    <property type="match status" value="1"/>
</dbReference>
<dbReference type="SUPFAM" id="SSF48576">
    <property type="entry name" value="Terpenoid synthases"/>
    <property type="match status" value="1"/>
</dbReference>
<dbReference type="Gene3D" id="1.50.10.130">
    <property type="entry name" value="Terpene synthase, N-terminal domain"/>
    <property type="match status" value="1"/>
</dbReference>
<organism evidence="6 7">
    <name type="scientific">Stylosanthes scabra</name>
    <dbReference type="NCBI Taxonomy" id="79078"/>
    <lineage>
        <taxon>Eukaryota</taxon>
        <taxon>Viridiplantae</taxon>
        <taxon>Streptophyta</taxon>
        <taxon>Embryophyta</taxon>
        <taxon>Tracheophyta</taxon>
        <taxon>Spermatophyta</taxon>
        <taxon>Magnoliopsida</taxon>
        <taxon>eudicotyledons</taxon>
        <taxon>Gunneridae</taxon>
        <taxon>Pentapetalae</taxon>
        <taxon>rosids</taxon>
        <taxon>fabids</taxon>
        <taxon>Fabales</taxon>
        <taxon>Fabaceae</taxon>
        <taxon>Papilionoideae</taxon>
        <taxon>50 kb inversion clade</taxon>
        <taxon>dalbergioids sensu lato</taxon>
        <taxon>Dalbergieae</taxon>
        <taxon>Pterocarpus clade</taxon>
        <taxon>Stylosanthes</taxon>
    </lineage>
</organism>
<sequence>MWSLYEAAQLRVHGEDILEEAHEFTYNRLKSITNQLSPFLANQINQSLRQPLHKTILRMRTRSYMSFYKEDRSYDKVDLLSFAKLDFNMLQKWYQNEIGCNTKWWKESDFATKVPYARDRAVEIFIWAYAMTSESKYSTARRMTAKACTIISLIDDTYDVYGTIQELELFTEAMQRWDISCIASLPYCYKVVFNALLEYLVEMESLTESGKSSFVLQHVKQAFSRLAQGYFIEAKWCHEGHIPTYDEYMVNAAITGAYPTILAVFISWVKEFTTKELLDWVSDVPAILEATCIIARILNDLGTHKV</sequence>
<name>A0ABU6XKB1_9FABA</name>
<protein>
    <recommendedName>
        <fullName evidence="8">Terpene synthase metal-binding domain-containing protein</fullName>
    </recommendedName>
</protein>
<keyword evidence="2" id="KW-0479">Metal-binding</keyword>
<dbReference type="Pfam" id="PF01397">
    <property type="entry name" value="Terpene_synth"/>
    <property type="match status" value="1"/>
</dbReference>
<evidence type="ECO:0000259" key="5">
    <source>
        <dbReference type="Pfam" id="PF03936"/>
    </source>
</evidence>
<dbReference type="InterPro" id="IPR005630">
    <property type="entry name" value="Terpene_synthase_metal-bd"/>
</dbReference>